<keyword evidence="2" id="KW-0288">FMN</keyword>
<dbReference type="Proteomes" id="UP000183868">
    <property type="component" value="Chromosome"/>
</dbReference>
<evidence type="ECO:0000313" key="5">
    <source>
        <dbReference type="EMBL" id="APF18006.1"/>
    </source>
</evidence>
<organism evidence="5 6">
    <name type="scientific">Caldithrix abyssi DSM 13497</name>
    <dbReference type="NCBI Taxonomy" id="880073"/>
    <lineage>
        <taxon>Bacteria</taxon>
        <taxon>Pseudomonadati</taxon>
        <taxon>Calditrichota</taxon>
        <taxon>Calditrichia</taxon>
        <taxon>Calditrichales</taxon>
        <taxon>Calditrichaceae</taxon>
        <taxon>Caldithrix</taxon>
    </lineage>
</organism>
<keyword evidence="3" id="KW-0560">Oxidoreductase</keyword>
<dbReference type="EMBL" id="CP018099">
    <property type="protein sequence ID" value="APF18006.1"/>
    <property type="molecule type" value="Genomic_DNA"/>
</dbReference>
<sequence length="202" mass="23061">MPFKRAGIFCASRQIEVNYRAVNKHERGAMEALEAIFTRRSVRKFSEREVESEKTENLLRAAMQAPSAHNKQPWHFIIINDRQLLNQIADFHPYAKMLYEAPQAIAVCGDLGLENNDRYLALNCAAATQNILLAAHSQGLGAVWIAVYPREERIKKIKLLLDLPLHIIPISLVAIGYPAHKKAAEDRFDAKKIHVNRWRARD</sequence>
<keyword evidence="1" id="KW-0285">Flavoprotein</keyword>
<name>A0A1J1C612_CALAY</name>
<evidence type="ECO:0000256" key="2">
    <source>
        <dbReference type="ARBA" id="ARBA00022643"/>
    </source>
</evidence>
<dbReference type="RefSeq" id="WP_217183927.1">
    <property type="nucleotide sequence ID" value="NZ_CM001402.1"/>
</dbReference>
<dbReference type="GO" id="GO:0016491">
    <property type="term" value="F:oxidoreductase activity"/>
    <property type="evidence" value="ECO:0007669"/>
    <property type="project" value="UniProtKB-KW"/>
</dbReference>
<feature type="domain" description="Nitroreductase" evidence="4">
    <location>
        <begin position="37"/>
        <end position="90"/>
    </location>
</feature>
<gene>
    <name evidence="5" type="ORF">Cabys_1257</name>
</gene>
<evidence type="ECO:0000313" key="6">
    <source>
        <dbReference type="Proteomes" id="UP000183868"/>
    </source>
</evidence>
<dbReference type="PANTHER" id="PTHR23026:SF90">
    <property type="entry name" value="IODOTYROSINE DEIODINASE 1"/>
    <property type="match status" value="1"/>
</dbReference>
<dbReference type="InterPro" id="IPR050627">
    <property type="entry name" value="Nitroreductase/BluB"/>
</dbReference>
<proteinExistence type="predicted"/>
<evidence type="ECO:0000259" key="4">
    <source>
        <dbReference type="Pfam" id="PF00881"/>
    </source>
</evidence>
<evidence type="ECO:0000256" key="1">
    <source>
        <dbReference type="ARBA" id="ARBA00022630"/>
    </source>
</evidence>
<dbReference type="AlphaFoldDB" id="A0A1J1C612"/>
<feature type="domain" description="Nitroreductase" evidence="4">
    <location>
        <begin position="94"/>
        <end position="177"/>
    </location>
</feature>
<dbReference type="CDD" id="cd02150">
    <property type="entry name" value="nitroreductase"/>
    <property type="match status" value="1"/>
</dbReference>
<accession>A0A1J1C612</accession>
<dbReference type="InterPro" id="IPR000415">
    <property type="entry name" value="Nitroreductase-like"/>
</dbReference>
<dbReference type="Gene3D" id="3.40.109.10">
    <property type="entry name" value="NADH Oxidase"/>
    <property type="match status" value="1"/>
</dbReference>
<dbReference type="PANTHER" id="PTHR23026">
    <property type="entry name" value="NADPH NITROREDUCTASE"/>
    <property type="match status" value="1"/>
</dbReference>
<dbReference type="KEGG" id="caby:Cabys_1257"/>
<dbReference type="SUPFAM" id="SSF55469">
    <property type="entry name" value="FMN-dependent nitroreductase-like"/>
    <property type="match status" value="1"/>
</dbReference>
<reference evidence="5 6" key="1">
    <citation type="submission" date="2016-11" db="EMBL/GenBank/DDBJ databases">
        <title>Genomic analysis of Caldithrix abyssi and proposal of a novel bacterial phylum Caldithrichaeota.</title>
        <authorList>
            <person name="Kublanov I."/>
            <person name="Sigalova O."/>
            <person name="Gavrilov S."/>
            <person name="Lebedinsky A."/>
            <person name="Ivanova N."/>
            <person name="Daum C."/>
            <person name="Reddy T."/>
            <person name="Klenk H.P."/>
            <person name="Goker M."/>
            <person name="Reva O."/>
            <person name="Miroshnichenko M."/>
            <person name="Kyprides N."/>
            <person name="Woyke T."/>
            <person name="Gelfand M."/>
        </authorList>
    </citation>
    <scope>NUCLEOTIDE SEQUENCE [LARGE SCALE GENOMIC DNA]</scope>
    <source>
        <strain evidence="5 6">LF13</strain>
    </source>
</reference>
<dbReference type="InterPro" id="IPR029479">
    <property type="entry name" value="Nitroreductase"/>
</dbReference>
<dbReference type="Pfam" id="PF00881">
    <property type="entry name" value="Nitroreductase"/>
    <property type="match status" value="2"/>
</dbReference>
<protein>
    <submittedName>
        <fullName evidence="5">Nitroreductase</fullName>
    </submittedName>
</protein>
<evidence type="ECO:0000256" key="3">
    <source>
        <dbReference type="ARBA" id="ARBA00023002"/>
    </source>
</evidence>